<protein>
    <submittedName>
        <fullName evidence="2">T9SS type A sorting domain-containing protein</fullName>
    </submittedName>
</protein>
<reference evidence="2" key="2">
    <citation type="submission" date="2021-04" db="EMBL/GenBank/DDBJ databases">
        <authorList>
            <person name="Gilroy R."/>
        </authorList>
    </citation>
    <scope>NUCLEOTIDE SEQUENCE</scope>
    <source>
        <strain evidence="2">MalCec1-1739</strain>
    </source>
</reference>
<evidence type="ECO:0000313" key="3">
    <source>
        <dbReference type="Proteomes" id="UP000787625"/>
    </source>
</evidence>
<dbReference type="AlphaFoldDB" id="A0A9D2UIB7"/>
<accession>A0A9D2UIB7</accession>
<feature type="chain" id="PRO_5039423153" evidence="1">
    <location>
        <begin position="30"/>
        <end position="362"/>
    </location>
</feature>
<feature type="signal peptide" evidence="1">
    <location>
        <begin position="1"/>
        <end position="29"/>
    </location>
</feature>
<dbReference type="Proteomes" id="UP000787625">
    <property type="component" value="Unassembled WGS sequence"/>
</dbReference>
<evidence type="ECO:0000256" key="1">
    <source>
        <dbReference type="SAM" id="SignalP"/>
    </source>
</evidence>
<comment type="caution">
    <text evidence="2">The sequence shown here is derived from an EMBL/GenBank/DDBJ whole genome shotgun (WGS) entry which is preliminary data.</text>
</comment>
<gene>
    <name evidence="2" type="ORF">IAA93_04590</name>
</gene>
<name>A0A9D2UIB7_9BACT</name>
<reference evidence="2" key="1">
    <citation type="journal article" date="2021" name="PeerJ">
        <title>Extensive microbial diversity within the chicken gut microbiome revealed by metagenomics and culture.</title>
        <authorList>
            <person name="Gilroy R."/>
            <person name="Ravi A."/>
            <person name="Getino M."/>
            <person name="Pursley I."/>
            <person name="Horton D.L."/>
            <person name="Alikhan N.F."/>
            <person name="Baker D."/>
            <person name="Gharbi K."/>
            <person name="Hall N."/>
            <person name="Watson M."/>
            <person name="Adriaenssens E.M."/>
            <person name="Foster-Nyarko E."/>
            <person name="Jarju S."/>
            <person name="Secka A."/>
            <person name="Antonio M."/>
            <person name="Oren A."/>
            <person name="Chaudhuri R.R."/>
            <person name="La Ragione R."/>
            <person name="Hildebrand F."/>
            <person name="Pallen M.J."/>
        </authorList>
    </citation>
    <scope>NUCLEOTIDE SEQUENCE</scope>
    <source>
        <strain evidence="2">MalCec1-1739</strain>
    </source>
</reference>
<proteinExistence type="predicted"/>
<organism evidence="2 3">
    <name type="scientific">Candidatus Avibacteroides avistercoris</name>
    <dbReference type="NCBI Taxonomy" id="2840690"/>
    <lineage>
        <taxon>Bacteria</taxon>
        <taxon>Pseudomonadati</taxon>
        <taxon>Bacteroidota</taxon>
        <taxon>Bacteroidia</taxon>
        <taxon>Bacteroidales</taxon>
        <taxon>Bacteroidaceae</taxon>
        <taxon>Bacteroidaceae incertae sedis</taxon>
        <taxon>Candidatus Avibacteroides</taxon>
    </lineage>
</organism>
<dbReference type="EMBL" id="DWUP01000094">
    <property type="protein sequence ID" value="HJD52984.1"/>
    <property type="molecule type" value="Genomic_DNA"/>
</dbReference>
<sequence>MKQIFTHLRQVAAATAVAVAALCPASLFAQGTVVASNTMSATTPDGVTIDLPIVSQGNWTIAPNGASAEIGTTGADNYGPCLAAPLPGSWIGVMVDVEEAGRYVFSFRAKVDSGLYNTLCTFGYGDGAGGEWTSASSSWFTPIPKDADEVGDVFESQTIDLEAGTCFFVLQVDNMYGSATNLHVADFQLTYVEPAPASYTVTYTVEGGEADVHLYNYSAAGSDPVEIESGAQWNAWTMYRLDVTPANPAEQVSIFVNGANVNENVTSDGDIPYVYYGYVINTDVDIVISLGSGIEGVGSDDAGVTYDTAAALLSGQCGRTEIYDLSGKLVRVLDLRGTADLSSLDHGVYVVRTAAGTIKIAR</sequence>
<evidence type="ECO:0000313" key="2">
    <source>
        <dbReference type="EMBL" id="HJD52984.1"/>
    </source>
</evidence>
<keyword evidence="1" id="KW-0732">Signal</keyword>